<comment type="caution">
    <text evidence="3">The sequence shown here is derived from an EMBL/GenBank/DDBJ whole genome shotgun (WGS) entry which is preliminary data.</text>
</comment>
<gene>
    <name evidence="3" type="ORF">LPJ61_000371</name>
</gene>
<proteinExistence type="predicted"/>
<feature type="region of interest" description="Disordered" evidence="1">
    <location>
        <begin position="293"/>
        <end position="367"/>
    </location>
</feature>
<feature type="domain" description="PSP1 C-terminal" evidence="2">
    <location>
        <begin position="557"/>
        <end position="643"/>
    </location>
</feature>
<feature type="compositionally biased region" description="Basic residues" evidence="1">
    <location>
        <begin position="310"/>
        <end position="325"/>
    </location>
</feature>
<feature type="compositionally biased region" description="Low complexity" evidence="1">
    <location>
        <begin position="293"/>
        <end position="309"/>
    </location>
</feature>
<dbReference type="PROSITE" id="PS51411">
    <property type="entry name" value="PSP1_C"/>
    <property type="match status" value="1"/>
</dbReference>
<dbReference type="Pfam" id="PF04468">
    <property type="entry name" value="PSP1"/>
    <property type="match status" value="1"/>
</dbReference>
<evidence type="ECO:0000256" key="1">
    <source>
        <dbReference type="SAM" id="MobiDB-lite"/>
    </source>
</evidence>
<feature type="region of interest" description="Disordered" evidence="1">
    <location>
        <begin position="515"/>
        <end position="549"/>
    </location>
</feature>
<dbReference type="OrthoDB" id="243127at2759"/>
<dbReference type="InterPro" id="IPR047767">
    <property type="entry name" value="PSP1-like"/>
</dbReference>
<evidence type="ECO:0000313" key="4">
    <source>
        <dbReference type="Proteomes" id="UP001143981"/>
    </source>
</evidence>
<organism evidence="3 4">
    <name type="scientific">Coemansia biformis</name>
    <dbReference type="NCBI Taxonomy" id="1286918"/>
    <lineage>
        <taxon>Eukaryota</taxon>
        <taxon>Fungi</taxon>
        <taxon>Fungi incertae sedis</taxon>
        <taxon>Zoopagomycota</taxon>
        <taxon>Kickxellomycotina</taxon>
        <taxon>Kickxellomycetes</taxon>
        <taxon>Kickxellales</taxon>
        <taxon>Kickxellaceae</taxon>
        <taxon>Coemansia</taxon>
    </lineage>
</organism>
<evidence type="ECO:0000259" key="2">
    <source>
        <dbReference type="PROSITE" id="PS51411"/>
    </source>
</evidence>
<feature type="compositionally biased region" description="Low complexity" evidence="1">
    <location>
        <begin position="534"/>
        <end position="544"/>
    </location>
</feature>
<accession>A0A9W8D0K9</accession>
<sequence>MCEDGGGSDTNPEASVLARSSSFTAAATALPLPHGPESTATSDLPAAMADADGAAYFPPRVQSLKDMRCPSFDARAGQPCDFGASDPAAAPAGLGGAASIHQSSSLSQLSGLAGLYRRHSLASANPQAAMPTGATGAWPVPRHDGVFARDAPAGAMAFGGYHPGDDYTGYPARMPTGIAYQLPMIPAGMYHFGMHPSAMVRQNSMSALPTALLQQQQQQPGYFLGSGVSNGGLAQHHPGAMPYPGSHFSDSAPGMPMPVQPQLTQQYQQQQPASTMPPPLLPAYGPGPLAARMLQPLPMPPTMMQQGKQQNRRQSRRQRMHARRASHPEVSIPGPTAGPAGTVSPAPRLAGAPHSASHPLLPNPATTITPNMPFADMGRGLAYQSLPRGTRVYVVQFKGRRRDMFFVPSKGMEARVIPTLAPKPTSQPAAASFAAAAKGVRAASSAMAVPAPASEPAQKTGGDAKAKLAQGSYVLVEADRGVDLGVIKEELLTAEAVLAFGSALADWASGCSDGSGAGATADGSDDEHPGGAGTSTSAPAAKPPGAGGAAGRDLFVKRIFRVADRQEVADMQGNKLCDEQSALSMCQEMVQQHRLAMCVVDAEFQFDRRKLTFYFTAGRRVDFRELVRDLFRHFKTRIWMCQLNQ</sequence>
<dbReference type="AlphaFoldDB" id="A0A9W8D0K9"/>
<evidence type="ECO:0000313" key="3">
    <source>
        <dbReference type="EMBL" id="KAJ1735774.1"/>
    </source>
</evidence>
<dbReference type="Proteomes" id="UP001143981">
    <property type="component" value="Unassembled WGS sequence"/>
</dbReference>
<name>A0A9W8D0K9_9FUNG</name>
<reference evidence="3" key="1">
    <citation type="submission" date="2022-07" db="EMBL/GenBank/DDBJ databases">
        <title>Phylogenomic reconstructions and comparative analyses of Kickxellomycotina fungi.</title>
        <authorList>
            <person name="Reynolds N.K."/>
            <person name="Stajich J.E."/>
            <person name="Barry K."/>
            <person name="Grigoriev I.V."/>
            <person name="Crous P."/>
            <person name="Smith M.E."/>
        </authorList>
    </citation>
    <scope>NUCLEOTIDE SEQUENCE</scope>
    <source>
        <strain evidence="3">BCRC 34381</strain>
    </source>
</reference>
<dbReference type="NCBIfam" id="NF041131">
    <property type="entry name" value="RicT_YaaT_fam"/>
    <property type="match status" value="1"/>
</dbReference>
<dbReference type="GO" id="GO:0005737">
    <property type="term" value="C:cytoplasm"/>
    <property type="evidence" value="ECO:0007669"/>
    <property type="project" value="TreeGrafter"/>
</dbReference>
<dbReference type="PANTHER" id="PTHR43830">
    <property type="entry name" value="PROTEIN PSP1"/>
    <property type="match status" value="1"/>
</dbReference>
<keyword evidence="4" id="KW-1185">Reference proteome</keyword>
<dbReference type="InterPro" id="IPR007557">
    <property type="entry name" value="PSP1_C"/>
</dbReference>
<protein>
    <recommendedName>
        <fullName evidence="2">PSP1 C-terminal domain-containing protein</fullName>
    </recommendedName>
</protein>
<dbReference type="PANTHER" id="PTHR43830:SF3">
    <property type="entry name" value="PROTEIN PSP1"/>
    <property type="match status" value="1"/>
</dbReference>
<dbReference type="EMBL" id="JANBOI010000012">
    <property type="protein sequence ID" value="KAJ1735774.1"/>
    <property type="molecule type" value="Genomic_DNA"/>
</dbReference>